<feature type="transmembrane region" description="Helical" evidence="12">
    <location>
        <begin position="2032"/>
        <end position="2050"/>
    </location>
</feature>
<feature type="disulfide bond" evidence="10">
    <location>
        <begin position="422"/>
        <end position="439"/>
    </location>
</feature>
<dbReference type="Pfam" id="PF01825">
    <property type="entry name" value="GPS"/>
    <property type="match status" value="1"/>
</dbReference>
<evidence type="ECO:0000256" key="10">
    <source>
        <dbReference type="PROSITE-ProRule" id="PRU00076"/>
    </source>
</evidence>
<evidence type="ECO:0000313" key="18">
    <source>
        <dbReference type="EMBL" id="OQV24028.1"/>
    </source>
</evidence>
<feature type="domain" description="EGF-like" evidence="14">
    <location>
        <begin position="453"/>
        <end position="491"/>
    </location>
</feature>
<dbReference type="Pfam" id="PF20519">
    <property type="entry name" value="Polycystin_dom"/>
    <property type="match status" value="1"/>
</dbReference>
<comment type="caution">
    <text evidence="10">Lacks conserved residue(s) required for the propagation of feature annotation.</text>
</comment>
<keyword evidence="10" id="KW-0245">EGF-like domain</keyword>
<dbReference type="PROSITE" id="PS01186">
    <property type="entry name" value="EGF_2"/>
    <property type="match status" value="1"/>
</dbReference>
<dbReference type="PROSITE" id="PS50026">
    <property type="entry name" value="EGF_3"/>
    <property type="match status" value="5"/>
</dbReference>
<feature type="transmembrane region" description="Helical" evidence="12">
    <location>
        <begin position="2169"/>
        <end position="2194"/>
    </location>
</feature>
<feature type="transmembrane region" description="Helical" evidence="12">
    <location>
        <begin position="1824"/>
        <end position="1843"/>
    </location>
</feature>
<dbReference type="CDD" id="cd00053">
    <property type="entry name" value="EGF"/>
    <property type="match status" value="1"/>
</dbReference>
<evidence type="ECO:0000256" key="5">
    <source>
        <dbReference type="ARBA" id="ARBA00022692"/>
    </source>
</evidence>
<dbReference type="PROSITE" id="PS50095">
    <property type="entry name" value="PLAT"/>
    <property type="match status" value="1"/>
</dbReference>
<dbReference type="InterPro" id="IPR057244">
    <property type="entry name" value="GAIN_B"/>
</dbReference>
<evidence type="ECO:0000256" key="2">
    <source>
        <dbReference type="ARBA" id="ARBA00004236"/>
    </source>
</evidence>
<keyword evidence="5 12" id="KW-0812">Transmembrane</keyword>
<feature type="transmembrane region" description="Helical" evidence="12">
    <location>
        <begin position="2710"/>
        <end position="2732"/>
    </location>
</feature>
<feature type="domain" description="EGF-like" evidence="14">
    <location>
        <begin position="413"/>
        <end position="451"/>
    </location>
</feature>
<dbReference type="CDD" id="cd00054">
    <property type="entry name" value="EGF_CA"/>
    <property type="match status" value="3"/>
</dbReference>
<dbReference type="Gene3D" id="2.60.120.200">
    <property type="match status" value="1"/>
</dbReference>
<evidence type="ECO:0000256" key="13">
    <source>
        <dbReference type="SAM" id="SignalP"/>
    </source>
</evidence>
<dbReference type="Pfam" id="PF01477">
    <property type="entry name" value="PLAT"/>
    <property type="match status" value="1"/>
</dbReference>
<dbReference type="InterPro" id="IPR000203">
    <property type="entry name" value="GPS"/>
</dbReference>
<evidence type="ECO:0000256" key="7">
    <source>
        <dbReference type="ARBA" id="ARBA00022989"/>
    </source>
</evidence>
<feature type="transmembrane region" description="Helical" evidence="12">
    <location>
        <begin position="2774"/>
        <end position="2799"/>
    </location>
</feature>
<feature type="domain" description="EGF-like" evidence="14">
    <location>
        <begin position="493"/>
        <end position="530"/>
    </location>
</feature>
<dbReference type="GO" id="GO:0050982">
    <property type="term" value="P:detection of mechanical stimulus"/>
    <property type="evidence" value="ECO:0007669"/>
    <property type="project" value="TreeGrafter"/>
</dbReference>
<feature type="disulfide bond" evidence="10">
    <location>
        <begin position="541"/>
        <end position="558"/>
    </location>
</feature>
<dbReference type="Gene3D" id="1.20.120.350">
    <property type="entry name" value="Voltage-gated potassium channels. Chain C"/>
    <property type="match status" value="1"/>
</dbReference>
<feature type="transmembrane region" description="Helical" evidence="12">
    <location>
        <begin position="2620"/>
        <end position="2638"/>
    </location>
</feature>
<proteinExistence type="inferred from homology"/>
<evidence type="ECO:0000259" key="14">
    <source>
        <dbReference type="PROSITE" id="PS50026"/>
    </source>
</evidence>
<name>A0A1W0X9F3_HYPEX</name>
<dbReference type="SMART" id="SM00179">
    <property type="entry name" value="EGF_CA"/>
    <property type="match status" value="3"/>
</dbReference>
<dbReference type="PANTHER" id="PTHR10877:SF194">
    <property type="entry name" value="LOCATION OF VULVA DEFECTIVE 1"/>
    <property type="match status" value="1"/>
</dbReference>
<dbReference type="PROSITE" id="PS00022">
    <property type="entry name" value="EGF_1"/>
    <property type="match status" value="3"/>
</dbReference>
<feature type="region of interest" description="Disordered" evidence="11">
    <location>
        <begin position="1366"/>
        <end position="1390"/>
    </location>
</feature>
<dbReference type="InterPro" id="IPR001024">
    <property type="entry name" value="PLAT/LH2_dom"/>
</dbReference>
<feature type="chain" id="PRO_5012054292" evidence="13">
    <location>
        <begin position="23"/>
        <end position="3013"/>
    </location>
</feature>
<dbReference type="Gene3D" id="2.60.220.50">
    <property type="match status" value="1"/>
</dbReference>
<evidence type="ECO:0000256" key="8">
    <source>
        <dbReference type="ARBA" id="ARBA00023136"/>
    </source>
</evidence>
<evidence type="ECO:0000256" key="4">
    <source>
        <dbReference type="ARBA" id="ARBA00022475"/>
    </source>
</evidence>
<evidence type="ECO:0000256" key="6">
    <source>
        <dbReference type="ARBA" id="ARBA00022729"/>
    </source>
</evidence>
<dbReference type="Pfam" id="PF08016">
    <property type="entry name" value="PKD_channel"/>
    <property type="match status" value="1"/>
</dbReference>
<dbReference type="Gene3D" id="2.10.25.10">
    <property type="entry name" value="Laminin"/>
    <property type="match status" value="3"/>
</dbReference>
<dbReference type="GO" id="GO:0005509">
    <property type="term" value="F:calcium ion binding"/>
    <property type="evidence" value="ECO:0007669"/>
    <property type="project" value="InterPro"/>
</dbReference>
<feature type="signal peptide" evidence="13">
    <location>
        <begin position="1"/>
        <end position="22"/>
    </location>
</feature>
<keyword evidence="9 10" id="KW-1015">Disulfide bond</keyword>
<comment type="similarity">
    <text evidence="3">Belongs to the polycystin family.</text>
</comment>
<dbReference type="Proteomes" id="UP000192578">
    <property type="component" value="Unassembled WGS sequence"/>
</dbReference>
<accession>A0A1W0X9F3</accession>
<dbReference type="SMART" id="SM00303">
    <property type="entry name" value="GPS"/>
    <property type="match status" value="1"/>
</dbReference>
<dbReference type="InterPro" id="IPR046791">
    <property type="entry name" value="Polycystin_dom"/>
</dbReference>
<keyword evidence="19" id="KW-1185">Reference proteome</keyword>
<dbReference type="PROSITE" id="PS51111">
    <property type="entry name" value="REJ"/>
    <property type="match status" value="1"/>
</dbReference>
<reference evidence="19" key="1">
    <citation type="submission" date="2017-01" db="EMBL/GenBank/DDBJ databases">
        <title>Comparative genomics of anhydrobiosis in the tardigrade Hypsibius dujardini.</title>
        <authorList>
            <person name="Yoshida Y."/>
            <person name="Koutsovoulos G."/>
            <person name="Laetsch D."/>
            <person name="Stevens L."/>
            <person name="Kumar S."/>
            <person name="Horikawa D."/>
            <person name="Ishino K."/>
            <person name="Komine S."/>
            <person name="Tomita M."/>
            <person name="Blaxter M."/>
            <person name="Arakawa K."/>
        </authorList>
    </citation>
    <scope>NUCLEOTIDE SEQUENCE [LARGE SCALE GENOMIC DNA]</scope>
    <source>
        <strain evidence="19">Z151</strain>
    </source>
</reference>
<protein>
    <submittedName>
        <fullName evidence="18">Polycystic kidney disease protein 1-like 2</fullName>
    </submittedName>
</protein>
<dbReference type="GO" id="GO:0005886">
    <property type="term" value="C:plasma membrane"/>
    <property type="evidence" value="ECO:0007669"/>
    <property type="project" value="UniProtKB-SubCell"/>
</dbReference>
<evidence type="ECO:0000259" key="17">
    <source>
        <dbReference type="PROSITE" id="PS51111"/>
    </source>
</evidence>
<feature type="disulfide bond" evidence="10">
    <location>
        <begin position="520"/>
        <end position="529"/>
    </location>
</feature>
<evidence type="ECO:0000256" key="11">
    <source>
        <dbReference type="SAM" id="MobiDB-lite"/>
    </source>
</evidence>
<keyword evidence="6 13" id="KW-0732">Signal</keyword>
<feature type="transmembrane region" description="Helical" evidence="12">
    <location>
        <begin position="2289"/>
        <end position="2309"/>
    </location>
</feature>
<keyword evidence="7 12" id="KW-1133">Transmembrane helix</keyword>
<dbReference type="PANTHER" id="PTHR10877">
    <property type="entry name" value="POLYCYSTIN FAMILY MEMBER"/>
    <property type="match status" value="1"/>
</dbReference>
<evidence type="ECO:0000256" key="9">
    <source>
        <dbReference type="ARBA" id="ARBA00023157"/>
    </source>
</evidence>
<feature type="compositionally biased region" description="Basic residues" evidence="11">
    <location>
        <begin position="3001"/>
        <end position="3013"/>
    </location>
</feature>
<comment type="caution">
    <text evidence="18">The sequence shown here is derived from an EMBL/GenBank/DDBJ whole genome shotgun (WGS) entry which is preliminary data.</text>
</comment>
<dbReference type="InterPro" id="IPR027359">
    <property type="entry name" value="Volt_channel_dom_sf"/>
</dbReference>
<feature type="transmembrane region" description="Helical" evidence="12">
    <location>
        <begin position="2580"/>
        <end position="2600"/>
    </location>
</feature>
<dbReference type="InterPro" id="IPR000742">
    <property type="entry name" value="EGF"/>
</dbReference>
<keyword evidence="4" id="KW-1003">Cell membrane</keyword>
<dbReference type="InterPro" id="IPR002859">
    <property type="entry name" value="PKD/REJ-like"/>
</dbReference>
<evidence type="ECO:0000256" key="1">
    <source>
        <dbReference type="ARBA" id="ARBA00004141"/>
    </source>
</evidence>
<feature type="domain" description="REJ" evidence="17">
    <location>
        <begin position="992"/>
        <end position="1359"/>
    </location>
</feature>
<dbReference type="InterPro" id="IPR014010">
    <property type="entry name" value="REJ_dom"/>
</dbReference>
<evidence type="ECO:0000256" key="3">
    <source>
        <dbReference type="ARBA" id="ARBA00007200"/>
    </source>
</evidence>
<sequence length="3013" mass="333122">MIMVKFKLSNLLTIITVVFVSCIPAPMVASSATATTSDWPALDVSFTLEQIYLPFDGYNTFTQRSPVADSPLFVYFPLRAQTDAAPPRLGNTQCISLHNASTLDGRTQFGQLTGAYDWIYDLDKSLTGITIIFYYFLPVKPSGPVYLLATGDQSVPQNQAGFSIRVDSGIDALVIRFGYSTYNYQCKCGSESGITSNNQWHAVHASCRNYYGLFQCSMAVDGVDCPAVSCERTSTPNYDASGIDTLYIGAESLTSKSFGPVMIDELRIINTYTQFSLLQSKTADKDEFSTNETETIKCCREVHADKECQTTCPAFQIKTFIQESSLLGMKDDCVDKDECAADPCDDRLGTCHNRANGHLCSCPVNKFLAIDKSTCDDHCSGVTCQINTACNPLPDKFQCGCTAVSRGELCEDIIDLCTPNPCQNEGKCVAEPDSATPSCDCARNYIGTLCEEEITDCGRKPCRNGGTCILTDDEAGFKCECKDEFHGTVCAEAFKPCEKSEVCKNGGICYLKNSVEACKCIGPYSGIYCDESTSPCDPNPCLHGATCFTPPDGKRPICSCLPGFKGGVDRMTVTASQTKIVEGTLVSYIVQCVSFGDNPILYLNMGDRFYFYAPVPTAPIGDASEYIHGKTGVEITLQNPSARFVYIYTHWFAKHGDYALTVQVFNKKDDASPIFPSAKFITVVHIQKNPDPCFPAVTIVNGGWNQSSGPPFQRSTPFVIQSVVLVPQDPEEECVGLVKTFDYRWSIYRLTPKCPIPCDADSTGNVPNLCRPDGVVCKLDNVRLDTKHVMFPARKLPYGSYMIQLEITVSKRDPTTNVVTKVVNKDRGWFNITATSLKVTIKGGFKRSVGNDGSQVNLLLDGGDSKDPDQEADSQAVTYYWFKFQVNEFVDPVEFFSDPAEMATSVSAVCGRVGQVEPMDVKVKCFMPKSATNPQLIQVLTNVAIAGKYVFKLLGKAEANDKTGSCCSSPAPIAADCATCFACDTPSVQRYAIAVQHVTVHQGSYPAVTIRCLRKNCNSRIDAGERFSLQATCGDDNDVCDGLSLLWSVWSNVEPDLNDMKVWNRSTEFDKDSRILALHPDVLSLDPLAEYIFKVKATQDDAVATAEYPVKINRPPTMGNCSVFPSEGYGLETYFEMKCDGFKDDDKPLTYRFHYQNGDEVIAAQSDEHAVRHGMRLDAHGKGKLVSSAKDGNEGILLYYNVDPWMPEILLPSGLAQNNYTGILSVIVHDALEARVTFVTTVKVRPRIRTATESVAHFQQLMDPNNGDLQKMIDSGNAQGTAQIAVAISTELNHMSDGEIITLDERTKYRSTLMEALHELPIHSLNALQQVAASLSQVAGRSAEISPASQKGASDKLSELGRKLQRDLQGQGEPNPDGTPSGDVPPAGPWELHETAAYMVITASNILGAVNIQTSVLNKHHDAPVDAVQAVTGPASPRVNRQTSDTVSVLPETPAVVPQPSVDQVALDKAKDTSTNLVRALRNILDAYGTTKIVGEDPTEFGIGETAEFELRLGVSELESQKVLEKLSQVSMQDYIKLPASFDLGLNPYDPVQVQTMYSENNLYSWNPAAAEINTPNVELSFKRLDPNDNQHKSVAVENQAAPIHIILPVKNGTFSESLAKDEEKWTIAQPAPFYTSMNMTVQQTTVPAEKTLIVRITTQNLAVPLSVLISTGSKPSLEAYTRDELIGTMLPSDMNSTREQYFHMTSAAPLGDPTIYYVAVSAGNITEYRDKTILKSVDDPPEGSLVNVSFTISVFSAGCMYWNENGQAWKSDGCKVSNQTTRDILHCDCNHLTTFGAGIFVPPNHVDPIQDLHLFKNFFQNPVVVSIVAAIWIIYLAMLVYARRLDGVEEAKRGVHVLTDNDATHPYYYVVTVCTGLRFGATTTATVGIVLKGASDQSDPHILNDTPDMEFFAMGGEDSFLIAVPEPLGDLMALSIWHNGQGVRPSWFVDEILIRDVQTNQLFFFLPNRWLAAHKGDRSLSVEVPVAGAEQLTSFWHRFTSFSSRGLRDSHLYFSVLYRPSRSTFTRAQRLTCILSLLLTTMLASLMFYKPNTDGDAEKQRSTEGFAFDWRQIAIGIQSGLVALPANVIVIQCFMKADPRKGRPKVEEEDVPKGRAPLGQVSKTFLNPAVQKLISADSEDEIFREIPDRTRVEDSAYISHADHPFPFWAAYIAWAVAMTSSVVASFFVCLYGLKYGRTDSIKWTVSFFSAVGQDVIVNQPLKVLATSSLIAMILRTPVVREREGSIQEFPELGDGQERGLGGRYQPPSPEWIAAVRQIALLTKRMNQWLVDVGWFVIFMVSVFIFTYGNTPTSGYGVRHALETAFGLPQDAASQTGFMDVHDVKGMWAYLTGPFVEALYPDDVVRGGLAPKAGHYIKDSVNIALGPARIRQVRIRRDNCMLADSVSNLGLACLPGYSMPLQESRAFQPGWRFPNASANATTSAETEPVIEPSDIDYSSPEEATTNVLNESTAFQPWTYRTSTQLGMGRFMGELATYRGGGYVAVLPHIGVKTLAMLTGLRDGRWVDDLTRAVFIQLNTYNPNANLFTLTILLFELQQSGMIVPHYYMETMRLFIADKKWNTLTLGFGVVSAVLLVIFTVNMVRQIVRHQLQYTKDAWNWLDMCIVAVGWTTLTFYFLSRRTKLAAVNLVTKADADHFVGFYFAMQAESALISMSAVCFFICTIKLLKILRITRTINTLLYVVSDATVPLLGFCFSFLISIIPLVMAGHAIFGRSLRRNASFYSSFITIIRIMLGDAGDLFKEYSAVEKVLGPIYFTTAVISVLYVYTNILLALIMVIYSRTVVEHKAKIEQDAQLSDFLMQKLQALLGMRVEQPVVDMSKFPATVELRDLSDVYKRFESKPKSVETNDWGNFLNLTDLRKLTLNVVESIRPCELEKRLPTSFRTDYAAHVDEWYYVETQPPMEVHGPTTNPVNSLTPATARMKATEEFDNILALDTYIFKHIQLYREMLVTTKLSIVLIGLPGDGEKRRKKRGSTGSRNRFGRKTASKRKQF</sequence>
<dbReference type="InterPro" id="IPR046338">
    <property type="entry name" value="GAIN_dom_sf"/>
</dbReference>
<evidence type="ECO:0000259" key="15">
    <source>
        <dbReference type="PROSITE" id="PS50095"/>
    </source>
</evidence>
<feature type="disulfide bond" evidence="10">
    <location>
        <begin position="441"/>
        <end position="450"/>
    </location>
</feature>
<dbReference type="InterPro" id="IPR013122">
    <property type="entry name" value="PKD1_2_channel"/>
</dbReference>
<keyword evidence="8 12" id="KW-0472">Membrane</keyword>
<dbReference type="SUPFAM" id="SSF49723">
    <property type="entry name" value="Lipase/lipooxygenase domain (PLAT/LH2 domain)"/>
    <property type="match status" value="1"/>
</dbReference>
<feature type="disulfide bond" evidence="10">
    <location>
        <begin position="481"/>
        <end position="490"/>
    </location>
</feature>
<gene>
    <name evidence="18" type="ORF">BV898_01984</name>
</gene>
<feature type="domain" description="GAIN-B" evidence="16">
    <location>
        <begin position="1665"/>
        <end position="1808"/>
    </location>
</feature>
<feature type="domain" description="PLAT" evidence="15">
    <location>
        <begin position="1868"/>
        <end position="1986"/>
    </location>
</feature>
<feature type="region of interest" description="Disordered" evidence="11">
    <location>
        <begin position="2986"/>
        <end position="3013"/>
    </location>
</feature>
<dbReference type="EMBL" id="MTYJ01000008">
    <property type="protein sequence ID" value="OQV24028.1"/>
    <property type="molecule type" value="Genomic_DNA"/>
</dbReference>
<dbReference type="Pfam" id="PF02010">
    <property type="entry name" value="REJ"/>
    <property type="match status" value="1"/>
</dbReference>
<organism evidence="18 19">
    <name type="scientific">Hypsibius exemplaris</name>
    <name type="common">Freshwater tardigrade</name>
    <dbReference type="NCBI Taxonomy" id="2072580"/>
    <lineage>
        <taxon>Eukaryota</taxon>
        <taxon>Metazoa</taxon>
        <taxon>Ecdysozoa</taxon>
        <taxon>Tardigrada</taxon>
        <taxon>Eutardigrada</taxon>
        <taxon>Parachela</taxon>
        <taxon>Hypsibioidea</taxon>
        <taxon>Hypsibiidae</taxon>
        <taxon>Hypsibius</taxon>
    </lineage>
</organism>
<evidence type="ECO:0000259" key="16">
    <source>
        <dbReference type="PROSITE" id="PS50221"/>
    </source>
</evidence>
<dbReference type="InterPro" id="IPR001881">
    <property type="entry name" value="EGF-like_Ca-bd_dom"/>
</dbReference>
<dbReference type="Gene3D" id="2.60.60.20">
    <property type="entry name" value="PLAT/LH2 domain"/>
    <property type="match status" value="1"/>
</dbReference>
<feature type="transmembrane region" description="Helical" evidence="12">
    <location>
        <begin position="2670"/>
        <end position="2690"/>
    </location>
</feature>
<dbReference type="InterPro" id="IPR036392">
    <property type="entry name" value="PLAT/LH2_dom_sf"/>
</dbReference>
<feature type="disulfide bond" evidence="10">
    <location>
        <begin position="462"/>
        <end position="479"/>
    </location>
</feature>
<dbReference type="PROSITE" id="PS51257">
    <property type="entry name" value="PROKAR_LIPOPROTEIN"/>
    <property type="match status" value="1"/>
</dbReference>
<feature type="domain" description="EGF-like" evidence="14">
    <location>
        <begin position="532"/>
        <end position="567"/>
    </location>
</feature>
<dbReference type="InterPro" id="IPR051223">
    <property type="entry name" value="Polycystin"/>
</dbReference>
<evidence type="ECO:0000313" key="19">
    <source>
        <dbReference type="Proteomes" id="UP000192578"/>
    </source>
</evidence>
<dbReference type="Pfam" id="PF00008">
    <property type="entry name" value="EGF"/>
    <property type="match status" value="2"/>
</dbReference>
<dbReference type="PROSITE" id="PS50221">
    <property type="entry name" value="GAIN_B"/>
    <property type="match status" value="1"/>
</dbReference>
<feature type="domain" description="EGF-like" evidence="14">
    <location>
        <begin position="335"/>
        <end position="376"/>
    </location>
</feature>
<dbReference type="GO" id="GO:0005262">
    <property type="term" value="F:calcium channel activity"/>
    <property type="evidence" value="ECO:0007669"/>
    <property type="project" value="TreeGrafter"/>
</dbReference>
<dbReference type="OrthoDB" id="444119at2759"/>
<evidence type="ECO:0000256" key="12">
    <source>
        <dbReference type="SAM" id="Phobius"/>
    </source>
</evidence>
<dbReference type="SUPFAM" id="SSF57196">
    <property type="entry name" value="EGF/Laminin"/>
    <property type="match status" value="3"/>
</dbReference>
<comment type="subcellular location">
    <subcellularLocation>
        <location evidence="2">Cell membrane</location>
    </subcellularLocation>
    <subcellularLocation>
        <location evidence="1">Membrane</location>
        <topology evidence="1">Multi-pass membrane protein</topology>
    </subcellularLocation>
</comment>
<dbReference type="SMART" id="SM00181">
    <property type="entry name" value="EGF"/>
    <property type="match status" value="6"/>
</dbReference>
<dbReference type="SMART" id="SM00308">
    <property type="entry name" value="LH2"/>
    <property type="match status" value="1"/>
</dbReference>